<dbReference type="EMBL" id="ATBP01000154">
    <property type="protein sequence ID" value="ETR72380.1"/>
    <property type="molecule type" value="Genomic_DNA"/>
</dbReference>
<protein>
    <submittedName>
        <fullName evidence="2">Regulator of chromosome condensation, RCC1</fullName>
    </submittedName>
</protein>
<dbReference type="PROSITE" id="PS50012">
    <property type="entry name" value="RCC1_3"/>
    <property type="match status" value="2"/>
</dbReference>
<dbReference type="InterPro" id="IPR051210">
    <property type="entry name" value="Ub_ligase/GEF_domain"/>
</dbReference>
<name>A0A1V1PC44_9BACT</name>
<dbReference type="PANTHER" id="PTHR22870">
    <property type="entry name" value="REGULATOR OF CHROMOSOME CONDENSATION"/>
    <property type="match status" value="1"/>
</dbReference>
<organism evidence="2 3">
    <name type="scientific">Candidatus Magnetoglobus multicellularis str. Araruama</name>
    <dbReference type="NCBI Taxonomy" id="890399"/>
    <lineage>
        <taxon>Bacteria</taxon>
        <taxon>Pseudomonadati</taxon>
        <taxon>Thermodesulfobacteriota</taxon>
        <taxon>Desulfobacteria</taxon>
        <taxon>Desulfobacterales</taxon>
        <taxon>Desulfobacteraceae</taxon>
        <taxon>Candidatus Magnetoglobus</taxon>
    </lineage>
</organism>
<dbReference type="InterPro" id="IPR000408">
    <property type="entry name" value="Reg_chr_condens"/>
</dbReference>
<dbReference type="PANTHER" id="PTHR22870:SF408">
    <property type="entry name" value="OS09G0560450 PROTEIN"/>
    <property type="match status" value="1"/>
</dbReference>
<reference evidence="3" key="1">
    <citation type="submission" date="2012-11" db="EMBL/GenBank/DDBJ databases">
        <authorList>
            <person name="Lucero-Rivera Y.E."/>
            <person name="Tovar-Ramirez D."/>
        </authorList>
    </citation>
    <scope>NUCLEOTIDE SEQUENCE [LARGE SCALE GENOMIC DNA]</scope>
    <source>
        <strain evidence="3">Araruama</strain>
    </source>
</reference>
<dbReference type="SUPFAM" id="SSF50985">
    <property type="entry name" value="RCC1/BLIP-II"/>
    <property type="match status" value="1"/>
</dbReference>
<accession>A0A1V1PC44</accession>
<evidence type="ECO:0000313" key="2">
    <source>
        <dbReference type="EMBL" id="ETR72380.1"/>
    </source>
</evidence>
<evidence type="ECO:0000256" key="1">
    <source>
        <dbReference type="ARBA" id="ARBA00022737"/>
    </source>
</evidence>
<dbReference type="Pfam" id="PF13540">
    <property type="entry name" value="RCC1_2"/>
    <property type="match status" value="2"/>
</dbReference>
<sequence>MCLSFILSTTAKADKIHNPTIEIAAGYSHSLVLKENGTAWAWGSNEIYQLGDGTTTDRSVPSQITGLNHIKHVDEGVALKNDGTVWTWGYQTTPIQTSGLNDVISIESGASHHIALKSDGTVWAWGSNYDGQLGDGTTTE</sequence>
<dbReference type="AlphaFoldDB" id="A0A1V1PC44"/>
<gene>
    <name evidence="2" type="ORF">OMM_07536</name>
</gene>
<dbReference type="InterPro" id="IPR009091">
    <property type="entry name" value="RCC1/BLIP-II"/>
</dbReference>
<dbReference type="Gene3D" id="2.130.10.30">
    <property type="entry name" value="Regulator of chromosome condensation 1/beta-lactamase-inhibitor protein II"/>
    <property type="match status" value="1"/>
</dbReference>
<comment type="caution">
    <text evidence="2">The sequence shown here is derived from an EMBL/GenBank/DDBJ whole genome shotgun (WGS) entry which is preliminary data.</text>
</comment>
<dbReference type="Proteomes" id="UP000189670">
    <property type="component" value="Unassembled WGS sequence"/>
</dbReference>
<keyword evidence="1" id="KW-0677">Repeat</keyword>
<proteinExistence type="predicted"/>
<evidence type="ECO:0000313" key="3">
    <source>
        <dbReference type="Proteomes" id="UP000189670"/>
    </source>
</evidence>
<dbReference type="PROSITE" id="PS00626">
    <property type="entry name" value="RCC1_2"/>
    <property type="match status" value="1"/>
</dbReference>